<reference evidence="2 3" key="1">
    <citation type="submission" date="2016-10" db="EMBL/GenBank/DDBJ databases">
        <authorList>
            <person name="de Groot N.N."/>
        </authorList>
    </citation>
    <scope>NUCLEOTIDE SEQUENCE [LARGE SCALE GENOMIC DNA]</scope>
    <source>
        <strain evidence="2 3">DSM 12992</strain>
    </source>
</reference>
<evidence type="ECO:0000313" key="3">
    <source>
        <dbReference type="Proteomes" id="UP000199263"/>
    </source>
</evidence>
<feature type="transmembrane region" description="Helical" evidence="1">
    <location>
        <begin position="107"/>
        <end position="129"/>
    </location>
</feature>
<evidence type="ECO:0008006" key="4">
    <source>
        <dbReference type="Google" id="ProtNLM"/>
    </source>
</evidence>
<dbReference type="Proteomes" id="UP000199263">
    <property type="component" value="Unassembled WGS sequence"/>
</dbReference>
<evidence type="ECO:0000313" key="2">
    <source>
        <dbReference type="EMBL" id="SFD02934.1"/>
    </source>
</evidence>
<dbReference type="RefSeq" id="WP_090091900.1">
    <property type="nucleotide sequence ID" value="NZ_FOMG01000017.1"/>
</dbReference>
<dbReference type="AlphaFoldDB" id="A0A1I1NZ17"/>
<keyword evidence="3" id="KW-1185">Reference proteome</keyword>
<sequence length="264" mass="30762">MKNVNFNNKKFYISLFIGTVVNLLIFIEVYMLLKNSTNNITNIFLYQFGNLNITSSSFLVLVVIYLLNQLILILNLGEEFSEELSIYGPYIFTRTNKRSHFIYKKSLQIFIFCFKYFICQFTIVLILGLLFKFKIYNYEQLLKTIGSLFFLNLLNTYLTLIISNMLSLVINGKYCCISVLFLEVIILSLCKYTSIIKFSIFNYIPFVQGIFTWHETNLINTSSRKIFDISISNFNLNGSFTYILVSIIVIVLISKTIVNKIDIL</sequence>
<dbReference type="STRING" id="119641.SAMN05421842_11770"/>
<feature type="transmembrane region" description="Helical" evidence="1">
    <location>
        <begin position="12"/>
        <end position="33"/>
    </location>
</feature>
<organism evidence="2 3">
    <name type="scientific">Clostridium uliginosum</name>
    <dbReference type="NCBI Taxonomy" id="119641"/>
    <lineage>
        <taxon>Bacteria</taxon>
        <taxon>Bacillati</taxon>
        <taxon>Bacillota</taxon>
        <taxon>Clostridia</taxon>
        <taxon>Eubacteriales</taxon>
        <taxon>Clostridiaceae</taxon>
        <taxon>Clostridium</taxon>
    </lineage>
</organism>
<feature type="transmembrane region" description="Helical" evidence="1">
    <location>
        <begin position="141"/>
        <end position="162"/>
    </location>
</feature>
<keyword evidence="1" id="KW-1133">Transmembrane helix</keyword>
<feature type="transmembrane region" description="Helical" evidence="1">
    <location>
        <begin position="53"/>
        <end position="76"/>
    </location>
</feature>
<evidence type="ECO:0000256" key="1">
    <source>
        <dbReference type="SAM" id="Phobius"/>
    </source>
</evidence>
<accession>A0A1I1NZ17</accession>
<name>A0A1I1NZ17_9CLOT</name>
<dbReference type="EMBL" id="FOMG01000017">
    <property type="protein sequence ID" value="SFD02934.1"/>
    <property type="molecule type" value="Genomic_DNA"/>
</dbReference>
<gene>
    <name evidence="2" type="ORF">SAMN05421842_11770</name>
</gene>
<keyword evidence="1" id="KW-0812">Transmembrane</keyword>
<proteinExistence type="predicted"/>
<feature type="transmembrane region" description="Helical" evidence="1">
    <location>
        <begin position="174"/>
        <end position="195"/>
    </location>
</feature>
<keyword evidence="1" id="KW-0472">Membrane</keyword>
<feature type="transmembrane region" description="Helical" evidence="1">
    <location>
        <begin position="240"/>
        <end position="258"/>
    </location>
</feature>
<protein>
    <recommendedName>
        <fullName evidence="4">ABC-2 family transporter protein</fullName>
    </recommendedName>
</protein>